<evidence type="ECO:0008006" key="4">
    <source>
        <dbReference type="Google" id="ProtNLM"/>
    </source>
</evidence>
<evidence type="ECO:0000313" key="2">
    <source>
        <dbReference type="EMBL" id="GGF27161.1"/>
    </source>
</evidence>
<keyword evidence="1" id="KW-0812">Transmembrane</keyword>
<reference evidence="2" key="1">
    <citation type="journal article" date="2014" name="Int. J. Syst. Evol. Microbiol.">
        <title>Complete genome sequence of Corynebacterium casei LMG S-19264T (=DSM 44701T), isolated from a smear-ripened cheese.</title>
        <authorList>
            <consortium name="US DOE Joint Genome Institute (JGI-PGF)"/>
            <person name="Walter F."/>
            <person name="Albersmeier A."/>
            <person name="Kalinowski J."/>
            <person name="Ruckert C."/>
        </authorList>
    </citation>
    <scope>NUCLEOTIDE SEQUENCE</scope>
    <source>
        <strain evidence="2">CGMCC 1.15725</strain>
    </source>
</reference>
<comment type="caution">
    <text evidence="2">The sequence shown here is derived from an EMBL/GenBank/DDBJ whole genome shotgun (WGS) entry which is preliminary data.</text>
</comment>
<dbReference type="InterPro" id="IPR022134">
    <property type="entry name" value="DUF3667"/>
</dbReference>
<accession>A0A8J2YVG1</accession>
<feature type="transmembrane region" description="Helical" evidence="1">
    <location>
        <begin position="308"/>
        <end position="336"/>
    </location>
</feature>
<keyword evidence="1" id="KW-0472">Membrane</keyword>
<dbReference type="AlphaFoldDB" id="A0A8J2YVG1"/>
<dbReference type="Proteomes" id="UP000646365">
    <property type="component" value="Unassembled WGS sequence"/>
</dbReference>
<proteinExistence type="predicted"/>
<organism evidence="2 3">
    <name type="scientific">Aliidongia dinghuensis</name>
    <dbReference type="NCBI Taxonomy" id="1867774"/>
    <lineage>
        <taxon>Bacteria</taxon>
        <taxon>Pseudomonadati</taxon>
        <taxon>Pseudomonadota</taxon>
        <taxon>Alphaproteobacteria</taxon>
        <taxon>Rhodospirillales</taxon>
        <taxon>Dongiaceae</taxon>
        <taxon>Aliidongia</taxon>
    </lineage>
</organism>
<dbReference type="EMBL" id="BMJQ01000009">
    <property type="protein sequence ID" value="GGF27161.1"/>
    <property type="molecule type" value="Genomic_DNA"/>
</dbReference>
<reference evidence="2" key="2">
    <citation type="submission" date="2020-09" db="EMBL/GenBank/DDBJ databases">
        <authorList>
            <person name="Sun Q."/>
            <person name="Zhou Y."/>
        </authorList>
    </citation>
    <scope>NUCLEOTIDE SEQUENCE</scope>
    <source>
        <strain evidence="2">CGMCC 1.15725</strain>
    </source>
</reference>
<evidence type="ECO:0000256" key="1">
    <source>
        <dbReference type="SAM" id="Phobius"/>
    </source>
</evidence>
<protein>
    <recommendedName>
        <fullName evidence="4">DUF3667 domain-containing protein</fullName>
    </recommendedName>
</protein>
<evidence type="ECO:0000313" key="3">
    <source>
        <dbReference type="Proteomes" id="UP000646365"/>
    </source>
</evidence>
<feature type="transmembrane region" description="Helical" evidence="1">
    <location>
        <begin position="101"/>
        <end position="125"/>
    </location>
</feature>
<feature type="transmembrane region" description="Helical" evidence="1">
    <location>
        <begin position="224"/>
        <end position="243"/>
    </location>
</feature>
<keyword evidence="3" id="KW-1185">Reference proteome</keyword>
<feature type="transmembrane region" description="Helical" evidence="1">
    <location>
        <begin position="284"/>
        <end position="301"/>
    </location>
</feature>
<gene>
    <name evidence="2" type="ORF">GCM10011611_36540</name>
</gene>
<keyword evidence="1" id="KW-1133">Transmembrane helix</keyword>
<dbReference type="Pfam" id="PF12412">
    <property type="entry name" value="DUF3667"/>
    <property type="match status" value="1"/>
</dbReference>
<sequence length="345" mass="38126">MRFQMTPPHHPSIPALAGGAAVVHCPNCSAEVNQRFCGHCGQSRHDHSRSLVEIVRELIEHHLFLDGKMMMTLAALLFRPGVLTRAFIEGRRVRFVSPIRLYLFASFAFFLTLWLSGFAMIQFHIPQQALAALAEGSAWQEPVPGTAQSDGPVHSDGPVIEFLRPSRDGEPLSDAVRAHLKLDSDIAKDSADAQKLADFTQRLTDGFSLMLAHPRALNPVLDEWLPRLFIVTLPFTALLLAVFGRGRGLYFVDHVAFALHWQAFLFVAGFLVIGVRLAWPGLALGWPLFLIFSVYSYLAYLRTYPGHWLWAAVKLGVIGSIYGLSLVIDVFALLVYGVSTLPGGA</sequence>
<feature type="transmembrane region" description="Helical" evidence="1">
    <location>
        <begin position="255"/>
        <end position="278"/>
    </location>
</feature>
<name>A0A8J2YVG1_9PROT</name>